<protein>
    <recommendedName>
        <fullName evidence="4">Zinc/iron permease</fullName>
    </recommendedName>
</protein>
<evidence type="ECO:0008006" key="4">
    <source>
        <dbReference type="Google" id="ProtNLM"/>
    </source>
</evidence>
<name>A0A397V5Q5_9GLOM</name>
<gene>
    <name evidence="2" type="ORF">C2G38_2142676</name>
</gene>
<accession>A0A397V5Q5</accession>
<dbReference type="EMBL" id="QKWP01000620">
    <property type="protein sequence ID" value="RIB17251.1"/>
    <property type="molecule type" value="Genomic_DNA"/>
</dbReference>
<keyword evidence="1" id="KW-0812">Transmembrane</keyword>
<evidence type="ECO:0000256" key="1">
    <source>
        <dbReference type="SAM" id="Phobius"/>
    </source>
</evidence>
<dbReference type="Proteomes" id="UP000266673">
    <property type="component" value="Unassembled WGS sequence"/>
</dbReference>
<comment type="caution">
    <text evidence="2">The sequence shown here is derived from an EMBL/GenBank/DDBJ whole genome shotgun (WGS) entry which is preliminary data.</text>
</comment>
<evidence type="ECO:0000313" key="2">
    <source>
        <dbReference type="EMBL" id="RIB17251.1"/>
    </source>
</evidence>
<dbReference type="STRING" id="44941.A0A397V5Q5"/>
<sequence length="136" mass="14916">MDLEHQSHQLKTLGIQVAIALGIHILPEGLIISLPIYFSTGSRWKSFLIAGSIGISAQMLGAIFGYVLFVTYWNDGVSAILFAIISAVLLYNVLHGMIPLANKYDPEDEYRTYSLFGGIIFFAIVEALFDISGTNS</sequence>
<dbReference type="AlphaFoldDB" id="A0A397V5Q5"/>
<keyword evidence="1" id="KW-1133">Transmembrane helix</keyword>
<evidence type="ECO:0000313" key="3">
    <source>
        <dbReference type="Proteomes" id="UP000266673"/>
    </source>
</evidence>
<organism evidence="2 3">
    <name type="scientific">Gigaspora rosea</name>
    <dbReference type="NCBI Taxonomy" id="44941"/>
    <lineage>
        <taxon>Eukaryota</taxon>
        <taxon>Fungi</taxon>
        <taxon>Fungi incertae sedis</taxon>
        <taxon>Mucoromycota</taxon>
        <taxon>Glomeromycotina</taxon>
        <taxon>Glomeromycetes</taxon>
        <taxon>Diversisporales</taxon>
        <taxon>Gigasporaceae</taxon>
        <taxon>Gigaspora</taxon>
    </lineage>
</organism>
<reference evidence="2 3" key="1">
    <citation type="submission" date="2018-06" db="EMBL/GenBank/DDBJ databases">
        <title>Comparative genomics reveals the genomic features of Rhizophagus irregularis, R. cerebriforme, R. diaphanum and Gigaspora rosea, and their symbiotic lifestyle signature.</title>
        <authorList>
            <person name="Morin E."/>
            <person name="San Clemente H."/>
            <person name="Chen E.C.H."/>
            <person name="De La Providencia I."/>
            <person name="Hainaut M."/>
            <person name="Kuo A."/>
            <person name="Kohler A."/>
            <person name="Murat C."/>
            <person name="Tang N."/>
            <person name="Roy S."/>
            <person name="Loubradou J."/>
            <person name="Henrissat B."/>
            <person name="Grigoriev I.V."/>
            <person name="Corradi N."/>
            <person name="Roux C."/>
            <person name="Martin F.M."/>
        </authorList>
    </citation>
    <scope>NUCLEOTIDE SEQUENCE [LARGE SCALE GENOMIC DNA]</scope>
    <source>
        <strain evidence="2 3">DAOM 194757</strain>
    </source>
</reference>
<feature type="transmembrane region" description="Helical" evidence="1">
    <location>
        <begin position="79"/>
        <end position="98"/>
    </location>
</feature>
<dbReference type="OrthoDB" id="262547at2759"/>
<feature type="transmembrane region" description="Helical" evidence="1">
    <location>
        <begin position="47"/>
        <end position="73"/>
    </location>
</feature>
<keyword evidence="1" id="KW-0472">Membrane</keyword>
<keyword evidence="3" id="KW-1185">Reference proteome</keyword>
<proteinExistence type="predicted"/>
<feature type="transmembrane region" description="Helical" evidence="1">
    <location>
        <begin position="110"/>
        <end position="129"/>
    </location>
</feature>
<feature type="transmembrane region" description="Helical" evidence="1">
    <location>
        <begin position="15"/>
        <end position="38"/>
    </location>
</feature>